<dbReference type="KEGG" id="lpav:PLANPX_3129"/>
<sequence>MIEKSGEAVLARQGVLAIHEGTCSEPGRLGPGAFSEI</sequence>
<protein>
    <submittedName>
        <fullName evidence="1">Uncharacterized protein</fullName>
    </submittedName>
</protein>
<dbReference type="AlphaFoldDB" id="A0A5K7XBW1"/>
<organism evidence="1 2">
    <name type="scientific">Lacipirellula parvula</name>
    <dbReference type="NCBI Taxonomy" id="2650471"/>
    <lineage>
        <taxon>Bacteria</taxon>
        <taxon>Pseudomonadati</taxon>
        <taxon>Planctomycetota</taxon>
        <taxon>Planctomycetia</taxon>
        <taxon>Pirellulales</taxon>
        <taxon>Lacipirellulaceae</taxon>
        <taxon>Lacipirellula</taxon>
    </lineage>
</organism>
<name>A0A5K7XBW1_9BACT</name>
<dbReference type="EMBL" id="AP021861">
    <property type="protein sequence ID" value="BBO33517.1"/>
    <property type="molecule type" value="Genomic_DNA"/>
</dbReference>
<accession>A0A5K7XBW1</accession>
<evidence type="ECO:0000313" key="2">
    <source>
        <dbReference type="Proteomes" id="UP000326837"/>
    </source>
</evidence>
<dbReference type="Proteomes" id="UP000326837">
    <property type="component" value="Chromosome"/>
</dbReference>
<gene>
    <name evidence="1" type="ORF">PLANPX_3129</name>
</gene>
<keyword evidence="2" id="KW-1185">Reference proteome</keyword>
<proteinExistence type="predicted"/>
<reference evidence="2" key="1">
    <citation type="submission" date="2019-10" db="EMBL/GenBank/DDBJ databases">
        <title>Lacipirellula parvula gen. nov., sp. nov., representing a lineage of planctomycetes widespread in freshwater anoxic habitats, and description of the family Lacipirellulaceae.</title>
        <authorList>
            <person name="Dedysh S.N."/>
            <person name="Kulichevskaya I.S."/>
            <person name="Beletsky A.V."/>
            <person name="Rakitin A.L."/>
            <person name="Mardanov A.V."/>
            <person name="Ivanova A.A."/>
            <person name="Saltykova V.X."/>
            <person name="Rijpstra W.I.C."/>
            <person name="Sinninghe Damste J.S."/>
            <person name="Ravin N.V."/>
        </authorList>
    </citation>
    <scope>NUCLEOTIDE SEQUENCE [LARGE SCALE GENOMIC DNA]</scope>
    <source>
        <strain evidence="2">PX69</strain>
    </source>
</reference>
<evidence type="ECO:0000313" key="1">
    <source>
        <dbReference type="EMBL" id="BBO33517.1"/>
    </source>
</evidence>